<evidence type="ECO:0000313" key="3">
    <source>
        <dbReference type="EMBL" id="GAA1973568.1"/>
    </source>
</evidence>
<protein>
    <submittedName>
        <fullName evidence="3">Uncharacterized protein</fullName>
    </submittedName>
</protein>
<feature type="transmembrane region" description="Helical" evidence="2">
    <location>
        <begin position="126"/>
        <end position="146"/>
    </location>
</feature>
<gene>
    <name evidence="3" type="ORF">GCM10009817_12230</name>
</gene>
<keyword evidence="2" id="KW-1133">Transmembrane helix</keyword>
<keyword evidence="2" id="KW-0812">Transmembrane</keyword>
<keyword evidence="2" id="KW-0472">Membrane</keyword>
<reference evidence="4" key="1">
    <citation type="journal article" date="2019" name="Int. J. Syst. Evol. Microbiol.">
        <title>The Global Catalogue of Microorganisms (GCM) 10K type strain sequencing project: providing services to taxonomists for standard genome sequencing and annotation.</title>
        <authorList>
            <consortium name="The Broad Institute Genomics Platform"/>
            <consortium name="The Broad Institute Genome Sequencing Center for Infectious Disease"/>
            <person name="Wu L."/>
            <person name="Ma J."/>
        </authorList>
    </citation>
    <scope>NUCLEOTIDE SEQUENCE [LARGE SCALE GENOMIC DNA]</scope>
    <source>
        <strain evidence="4">JCM 15628</strain>
    </source>
</reference>
<comment type="caution">
    <text evidence="3">The sequence shown here is derived from an EMBL/GenBank/DDBJ whole genome shotgun (WGS) entry which is preliminary data.</text>
</comment>
<feature type="transmembrane region" description="Helical" evidence="2">
    <location>
        <begin position="67"/>
        <end position="87"/>
    </location>
</feature>
<name>A0ABP5D576_9MICO</name>
<feature type="transmembrane region" description="Helical" evidence="2">
    <location>
        <begin position="30"/>
        <end position="55"/>
    </location>
</feature>
<keyword evidence="4" id="KW-1185">Reference proteome</keyword>
<feature type="transmembrane region" description="Helical" evidence="2">
    <location>
        <begin position="99"/>
        <end position="120"/>
    </location>
</feature>
<evidence type="ECO:0000313" key="4">
    <source>
        <dbReference type="Proteomes" id="UP001500013"/>
    </source>
</evidence>
<feature type="region of interest" description="Disordered" evidence="1">
    <location>
        <begin position="1"/>
        <end position="20"/>
    </location>
</feature>
<proteinExistence type="predicted"/>
<evidence type="ECO:0000256" key="2">
    <source>
        <dbReference type="SAM" id="Phobius"/>
    </source>
</evidence>
<sequence>MRYDHDTKPVHPTPVRDGPSPGMGVQLARFGLHLAQMCVVMCVSMALLGLVTAGASRLLGFDDPRQGAPILSAAIVTATLSLSMVVWMRFMTMDWRPTLEMVAATVVAGTVMILGYLTGLVPSRELSPGVCGLACVAMVAVMVPRFGMYASHTGRHGHGA</sequence>
<dbReference type="EMBL" id="BAAAPU010000003">
    <property type="protein sequence ID" value="GAA1973568.1"/>
    <property type="molecule type" value="Genomic_DNA"/>
</dbReference>
<accession>A0ABP5D576</accession>
<dbReference type="Proteomes" id="UP001500013">
    <property type="component" value="Unassembled WGS sequence"/>
</dbReference>
<evidence type="ECO:0000256" key="1">
    <source>
        <dbReference type="SAM" id="MobiDB-lite"/>
    </source>
</evidence>
<organism evidence="3 4">
    <name type="scientific">Terrabacter lapilli</name>
    <dbReference type="NCBI Taxonomy" id="436231"/>
    <lineage>
        <taxon>Bacteria</taxon>
        <taxon>Bacillati</taxon>
        <taxon>Actinomycetota</taxon>
        <taxon>Actinomycetes</taxon>
        <taxon>Micrococcales</taxon>
        <taxon>Intrasporangiaceae</taxon>
        <taxon>Terrabacter</taxon>
    </lineage>
</organism>
<dbReference type="RefSeq" id="WP_344059438.1">
    <property type="nucleotide sequence ID" value="NZ_BAAAPU010000003.1"/>
</dbReference>